<keyword evidence="3" id="KW-1185">Reference proteome</keyword>
<keyword evidence="1" id="KW-0812">Transmembrane</keyword>
<proteinExistence type="predicted"/>
<name>A0A8S1NBJ7_9CILI</name>
<evidence type="ECO:0000256" key="1">
    <source>
        <dbReference type="SAM" id="Phobius"/>
    </source>
</evidence>
<feature type="transmembrane region" description="Helical" evidence="1">
    <location>
        <begin position="27"/>
        <end position="46"/>
    </location>
</feature>
<keyword evidence="1" id="KW-0472">Membrane</keyword>
<feature type="transmembrane region" description="Helical" evidence="1">
    <location>
        <begin position="80"/>
        <end position="98"/>
    </location>
</feature>
<comment type="caution">
    <text evidence="2">The sequence shown here is derived from an EMBL/GenBank/DDBJ whole genome shotgun (WGS) entry which is preliminary data.</text>
</comment>
<gene>
    <name evidence="2" type="ORF">PSON_ATCC_30995.1.T0460052</name>
</gene>
<evidence type="ECO:0000313" key="2">
    <source>
        <dbReference type="EMBL" id="CAD8084054.1"/>
    </source>
</evidence>
<evidence type="ECO:0000313" key="3">
    <source>
        <dbReference type="Proteomes" id="UP000692954"/>
    </source>
</evidence>
<sequence>MNKYTLAFNDAQIEKKYQRQLIKVRRWATFCFVTLGLILIFVIKCVQAGVEGNIYQLLSSAVLLSYFIIQLIFIKFYPQYMRLALVLINHIMNIYLFAQETKKDPQMAMLQGINQMGATYLLVLIGEYIDGMITLVNLSVFRIGWAIAYSSQIQMSAIVSSILLIFYINYFNYQFHKGIRSQYLLGFVDSNFEELLKKLSFEFPYMIIQFQEENLSCQISSTNKCETLFQNSQKSQDFMNNSYVENIPFKTYLFQIVGNYNQDHSANCNNQFVLKYQKKSFLINSTVFQTNSLKILLTFKEFNKVNILSKNQIYSRNLQLMKLIFKLLQRLKQYSNQNYKYLIIQRKALILILNENINLYDNYKDIQVLSFIQKLLNYCGNLNIKLLTNLRGDQQIATHPKLFALIFWIIVDNIKSNRLILSCYQTNDLVYQIKFTSQFDSDKIERLIFPNIWKYQVLFLDIILSKTEVILVHTYELDVPFVL</sequence>
<accession>A0A8S1NBJ7</accession>
<organism evidence="2 3">
    <name type="scientific">Paramecium sonneborni</name>
    <dbReference type="NCBI Taxonomy" id="65129"/>
    <lineage>
        <taxon>Eukaryota</taxon>
        <taxon>Sar</taxon>
        <taxon>Alveolata</taxon>
        <taxon>Ciliophora</taxon>
        <taxon>Intramacronucleata</taxon>
        <taxon>Oligohymenophorea</taxon>
        <taxon>Peniculida</taxon>
        <taxon>Parameciidae</taxon>
        <taxon>Paramecium</taxon>
    </lineage>
</organism>
<reference evidence="2" key="1">
    <citation type="submission" date="2021-01" db="EMBL/GenBank/DDBJ databases">
        <authorList>
            <consortium name="Genoscope - CEA"/>
            <person name="William W."/>
        </authorList>
    </citation>
    <scope>NUCLEOTIDE SEQUENCE</scope>
</reference>
<protein>
    <recommendedName>
        <fullName evidence="4">Transmembrane protein</fullName>
    </recommendedName>
</protein>
<dbReference type="AlphaFoldDB" id="A0A8S1NBJ7"/>
<feature type="transmembrane region" description="Helical" evidence="1">
    <location>
        <begin position="119"/>
        <end position="141"/>
    </location>
</feature>
<dbReference type="Proteomes" id="UP000692954">
    <property type="component" value="Unassembled WGS sequence"/>
</dbReference>
<evidence type="ECO:0008006" key="4">
    <source>
        <dbReference type="Google" id="ProtNLM"/>
    </source>
</evidence>
<feature type="transmembrane region" description="Helical" evidence="1">
    <location>
        <begin position="53"/>
        <end position="74"/>
    </location>
</feature>
<keyword evidence="1" id="KW-1133">Transmembrane helix</keyword>
<dbReference type="EMBL" id="CAJJDN010000046">
    <property type="protein sequence ID" value="CAD8084054.1"/>
    <property type="molecule type" value="Genomic_DNA"/>
</dbReference>
<feature type="transmembrane region" description="Helical" evidence="1">
    <location>
        <begin position="153"/>
        <end position="171"/>
    </location>
</feature>
<dbReference type="OrthoDB" id="302905at2759"/>